<name>A0ABS8DLA8_9FIRM</name>
<evidence type="ECO:0000259" key="8">
    <source>
        <dbReference type="Pfam" id="PF01643"/>
    </source>
</evidence>
<keyword evidence="11" id="KW-1185">Reference proteome</keyword>
<dbReference type="InterPro" id="IPR002864">
    <property type="entry name" value="Acyl-ACP_thioesterase_NHD"/>
</dbReference>
<gene>
    <name evidence="10" type="ORF">LIZ65_16210</name>
</gene>
<dbReference type="Gene3D" id="3.10.129.10">
    <property type="entry name" value="Hotdog Thioesterase"/>
    <property type="match status" value="1"/>
</dbReference>
<dbReference type="RefSeq" id="WP_066738182.1">
    <property type="nucleotide sequence ID" value="NZ_JAJCIQ010000015.1"/>
</dbReference>
<dbReference type="Pfam" id="PF20791">
    <property type="entry name" value="Acyl-ACP_TE_C"/>
    <property type="match status" value="1"/>
</dbReference>
<sequence>MYAFNSRVRYSEVDHTELMTLPALINYFQDCSTFQSEDIGLGIEVLKERGKVWVLSSWQIEVARYPKMGERITVETWATGFDGLYGTRNFRMKDEAGNVAAYANSIWVFMDTKKNRPIRPQDEDVEAYGVEEPIDMEYAPRKIALPEKAERGEEFPVLRSQIDTNEHVNNCQYIQMALEIMPECSRAGSIRVEYKKSAVLGDIIVPYTAVLPERKVVELCGLDGKRFAIVEFKEN</sequence>
<protein>
    <submittedName>
        <fullName evidence="10">Acyl-[acyl-carrier-protein] thioesterase</fullName>
    </submittedName>
</protein>
<comment type="similarity">
    <text evidence="1">Belongs to the acyl-ACP thioesterase family.</text>
</comment>
<keyword evidence="2" id="KW-0444">Lipid biosynthesis</keyword>
<keyword evidence="6" id="KW-0443">Lipid metabolism</keyword>
<keyword evidence="5" id="KW-0809">Transit peptide</keyword>
<evidence type="ECO:0000256" key="2">
    <source>
        <dbReference type="ARBA" id="ARBA00022516"/>
    </source>
</evidence>
<evidence type="ECO:0000256" key="5">
    <source>
        <dbReference type="ARBA" id="ARBA00022946"/>
    </source>
</evidence>
<dbReference type="EMBL" id="JAJCIS010000015">
    <property type="protein sequence ID" value="MCB7388832.1"/>
    <property type="molecule type" value="Genomic_DNA"/>
</dbReference>
<evidence type="ECO:0000256" key="6">
    <source>
        <dbReference type="ARBA" id="ARBA00023098"/>
    </source>
</evidence>
<dbReference type="Proteomes" id="UP001299546">
    <property type="component" value="Unassembled WGS sequence"/>
</dbReference>
<dbReference type="Pfam" id="PF01643">
    <property type="entry name" value="Acyl-ACP_TE"/>
    <property type="match status" value="1"/>
</dbReference>
<evidence type="ECO:0000259" key="9">
    <source>
        <dbReference type="Pfam" id="PF20791"/>
    </source>
</evidence>
<organism evidence="10 11">
    <name type="scientific">Bariatricus massiliensis</name>
    <dbReference type="NCBI Taxonomy" id="1745713"/>
    <lineage>
        <taxon>Bacteria</taxon>
        <taxon>Bacillati</taxon>
        <taxon>Bacillota</taxon>
        <taxon>Clostridia</taxon>
        <taxon>Lachnospirales</taxon>
        <taxon>Lachnospiraceae</taxon>
        <taxon>Bariatricus</taxon>
    </lineage>
</organism>
<evidence type="ECO:0000313" key="11">
    <source>
        <dbReference type="Proteomes" id="UP001299546"/>
    </source>
</evidence>
<dbReference type="SUPFAM" id="SSF54637">
    <property type="entry name" value="Thioesterase/thiol ester dehydrase-isomerase"/>
    <property type="match status" value="2"/>
</dbReference>
<evidence type="ECO:0000256" key="1">
    <source>
        <dbReference type="ARBA" id="ARBA00006500"/>
    </source>
</evidence>
<accession>A0ABS8DLA8</accession>
<reference evidence="10 11" key="1">
    <citation type="submission" date="2021-10" db="EMBL/GenBank/DDBJ databases">
        <title>Collection of gut derived symbiotic bacterial strains cultured from healthy donors.</title>
        <authorList>
            <person name="Lin H."/>
            <person name="Littmann E."/>
            <person name="Kohout C."/>
            <person name="Pamer E.G."/>
        </authorList>
    </citation>
    <scope>NUCLEOTIDE SEQUENCE [LARGE SCALE GENOMIC DNA]</scope>
    <source>
        <strain evidence="10 11">DFI.1.165</strain>
    </source>
</reference>
<dbReference type="InterPro" id="IPR045023">
    <property type="entry name" value="FATA/B"/>
</dbReference>
<keyword evidence="3" id="KW-0378">Hydrolase</keyword>
<dbReference type="PANTHER" id="PTHR31727">
    <property type="entry name" value="OLEOYL-ACYL CARRIER PROTEIN THIOESTERASE 1, CHLOROPLASTIC"/>
    <property type="match status" value="1"/>
</dbReference>
<proteinExistence type="inferred from homology"/>
<comment type="caution">
    <text evidence="10">The sequence shown here is derived from an EMBL/GenBank/DDBJ whole genome shotgun (WGS) entry which is preliminary data.</text>
</comment>
<keyword evidence="7" id="KW-0275">Fatty acid biosynthesis</keyword>
<dbReference type="CDD" id="cd00586">
    <property type="entry name" value="4HBT"/>
    <property type="match status" value="1"/>
</dbReference>
<feature type="domain" description="Acyl-ACP thioesterase N-terminal hotdog" evidence="8">
    <location>
        <begin position="5"/>
        <end position="127"/>
    </location>
</feature>
<evidence type="ECO:0000256" key="7">
    <source>
        <dbReference type="ARBA" id="ARBA00023160"/>
    </source>
</evidence>
<feature type="domain" description="Acyl-ACP thioesterase-like C-terminal" evidence="9">
    <location>
        <begin position="149"/>
        <end position="205"/>
    </location>
</feature>
<dbReference type="InterPro" id="IPR049427">
    <property type="entry name" value="Acyl-ACP_TE_C"/>
</dbReference>
<dbReference type="PANTHER" id="PTHR31727:SF6">
    <property type="entry name" value="OLEOYL-ACYL CARRIER PROTEIN THIOESTERASE 1, CHLOROPLASTIC"/>
    <property type="match status" value="1"/>
</dbReference>
<evidence type="ECO:0000313" key="10">
    <source>
        <dbReference type="EMBL" id="MCB7388832.1"/>
    </source>
</evidence>
<evidence type="ECO:0000256" key="4">
    <source>
        <dbReference type="ARBA" id="ARBA00022832"/>
    </source>
</evidence>
<evidence type="ECO:0000256" key="3">
    <source>
        <dbReference type="ARBA" id="ARBA00022801"/>
    </source>
</evidence>
<dbReference type="InterPro" id="IPR029069">
    <property type="entry name" value="HotDog_dom_sf"/>
</dbReference>
<keyword evidence="4" id="KW-0276">Fatty acid metabolism</keyword>